<dbReference type="AlphaFoldDB" id="D8QZU3"/>
<dbReference type="PANTHER" id="PTHR31642">
    <property type="entry name" value="TRICHOTHECENE 3-O-ACETYLTRANSFERASE"/>
    <property type="match status" value="1"/>
</dbReference>
<organism evidence="4">
    <name type="scientific">Selaginella moellendorffii</name>
    <name type="common">Spikemoss</name>
    <dbReference type="NCBI Taxonomy" id="88036"/>
    <lineage>
        <taxon>Eukaryota</taxon>
        <taxon>Viridiplantae</taxon>
        <taxon>Streptophyta</taxon>
        <taxon>Embryophyta</taxon>
        <taxon>Tracheophyta</taxon>
        <taxon>Lycopodiopsida</taxon>
        <taxon>Selaginellales</taxon>
        <taxon>Selaginellaceae</taxon>
        <taxon>Selaginella</taxon>
    </lineage>
</organism>
<dbReference type="PANTHER" id="PTHR31642:SF316">
    <property type="entry name" value="PROTEIN ECERIFERUM 26-LIKE"/>
    <property type="match status" value="1"/>
</dbReference>
<dbReference type="InterPro" id="IPR023213">
    <property type="entry name" value="CAT-like_dom_sf"/>
</dbReference>
<dbReference type="GO" id="GO:0016747">
    <property type="term" value="F:acyltransferase activity, transferring groups other than amino-acyl groups"/>
    <property type="evidence" value="ECO:0000318"/>
    <property type="project" value="GO_Central"/>
</dbReference>
<proteinExistence type="inferred from homology"/>
<dbReference type="OMA" id="EPSDWIP"/>
<feature type="region of interest" description="Disordered" evidence="2">
    <location>
        <begin position="57"/>
        <end position="79"/>
    </location>
</feature>
<dbReference type="InParanoid" id="D8QZU3"/>
<name>D8QZU3_SELML</name>
<dbReference type="EMBL" id="GL377569">
    <property type="protein sequence ID" value="EFJ34856.1"/>
    <property type="molecule type" value="Genomic_DNA"/>
</dbReference>
<evidence type="ECO:0000313" key="3">
    <source>
        <dbReference type="EMBL" id="EFJ34856.1"/>
    </source>
</evidence>
<dbReference type="STRING" id="88036.D8QZU3"/>
<gene>
    <name evidence="3" type="primary">BAHDb8a</name>
    <name evidence="3" type="ORF">SELMODRAFT_450756</name>
</gene>
<dbReference type="Proteomes" id="UP000001514">
    <property type="component" value="Unassembled WGS sequence"/>
</dbReference>
<accession>D8QZU3</accession>
<evidence type="ECO:0000256" key="2">
    <source>
        <dbReference type="SAM" id="MobiDB-lite"/>
    </source>
</evidence>
<keyword evidence="3" id="KW-0808">Transferase</keyword>
<dbReference type="Gramene" id="EFJ34856">
    <property type="protein sequence ID" value="EFJ34856"/>
    <property type="gene ID" value="SELMODRAFT_450756"/>
</dbReference>
<evidence type="ECO:0000256" key="1">
    <source>
        <dbReference type="ARBA" id="ARBA00009861"/>
    </source>
</evidence>
<dbReference type="Gene3D" id="3.30.559.10">
    <property type="entry name" value="Chloramphenicol acetyltransferase-like domain"/>
    <property type="match status" value="2"/>
</dbReference>
<evidence type="ECO:0000313" key="4">
    <source>
        <dbReference type="Proteomes" id="UP000001514"/>
    </source>
</evidence>
<reference evidence="3 4" key="1">
    <citation type="journal article" date="2011" name="Science">
        <title>The Selaginella genome identifies genetic changes associated with the evolution of vascular plants.</title>
        <authorList>
            <person name="Banks J.A."/>
            <person name="Nishiyama T."/>
            <person name="Hasebe M."/>
            <person name="Bowman J.L."/>
            <person name="Gribskov M."/>
            <person name="dePamphilis C."/>
            <person name="Albert V.A."/>
            <person name="Aono N."/>
            <person name="Aoyama T."/>
            <person name="Ambrose B.A."/>
            <person name="Ashton N.W."/>
            <person name="Axtell M.J."/>
            <person name="Barker E."/>
            <person name="Barker M.S."/>
            <person name="Bennetzen J.L."/>
            <person name="Bonawitz N.D."/>
            <person name="Chapple C."/>
            <person name="Cheng C."/>
            <person name="Correa L.G."/>
            <person name="Dacre M."/>
            <person name="DeBarry J."/>
            <person name="Dreyer I."/>
            <person name="Elias M."/>
            <person name="Engstrom E.M."/>
            <person name="Estelle M."/>
            <person name="Feng L."/>
            <person name="Finet C."/>
            <person name="Floyd S.K."/>
            <person name="Frommer W.B."/>
            <person name="Fujita T."/>
            <person name="Gramzow L."/>
            <person name="Gutensohn M."/>
            <person name="Harholt J."/>
            <person name="Hattori M."/>
            <person name="Heyl A."/>
            <person name="Hirai T."/>
            <person name="Hiwatashi Y."/>
            <person name="Ishikawa M."/>
            <person name="Iwata M."/>
            <person name="Karol K.G."/>
            <person name="Koehler B."/>
            <person name="Kolukisaoglu U."/>
            <person name="Kubo M."/>
            <person name="Kurata T."/>
            <person name="Lalonde S."/>
            <person name="Li K."/>
            <person name="Li Y."/>
            <person name="Litt A."/>
            <person name="Lyons E."/>
            <person name="Manning G."/>
            <person name="Maruyama T."/>
            <person name="Michael T.P."/>
            <person name="Mikami K."/>
            <person name="Miyazaki S."/>
            <person name="Morinaga S."/>
            <person name="Murata T."/>
            <person name="Mueller-Roeber B."/>
            <person name="Nelson D.R."/>
            <person name="Obara M."/>
            <person name="Oguri Y."/>
            <person name="Olmstead R.G."/>
            <person name="Onodera N."/>
            <person name="Petersen B.L."/>
            <person name="Pils B."/>
            <person name="Prigge M."/>
            <person name="Rensing S.A."/>
            <person name="Riano-Pachon D.M."/>
            <person name="Roberts A.W."/>
            <person name="Sato Y."/>
            <person name="Scheller H.V."/>
            <person name="Schulz B."/>
            <person name="Schulz C."/>
            <person name="Shakirov E.V."/>
            <person name="Shibagaki N."/>
            <person name="Shinohara N."/>
            <person name="Shippen D.E."/>
            <person name="Soerensen I."/>
            <person name="Sotooka R."/>
            <person name="Sugimoto N."/>
            <person name="Sugita M."/>
            <person name="Sumikawa N."/>
            <person name="Tanurdzic M."/>
            <person name="Theissen G."/>
            <person name="Ulvskov P."/>
            <person name="Wakazuki S."/>
            <person name="Weng J.K."/>
            <person name="Willats W.W."/>
            <person name="Wipf D."/>
            <person name="Wolf P.G."/>
            <person name="Yang L."/>
            <person name="Zimmer A.D."/>
            <person name="Zhu Q."/>
            <person name="Mitros T."/>
            <person name="Hellsten U."/>
            <person name="Loque D."/>
            <person name="Otillar R."/>
            <person name="Salamov A."/>
            <person name="Schmutz J."/>
            <person name="Shapiro H."/>
            <person name="Lindquist E."/>
            <person name="Lucas S."/>
            <person name="Rokhsar D."/>
            <person name="Grigoriev I.V."/>
        </authorList>
    </citation>
    <scope>NUCLEOTIDE SEQUENCE [LARGE SCALE GENOMIC DNA]</scope>
</reference>
<keyword evidence="3" id="KW-0012">Acyltransferase</keyword>
<dbReference type="eggNOG" id="ENOG502QTJX">
    <property type="taxonomic scope" value="Eukaryota"/>
</dbReference>
<dbReference type="InterPro" id="IPR050317">
    <property type="entry name" value="Plant_Fungal_Acyltransferase"/>
</dbReference>
<dbReference type="Pfam" id="PF02458">
    <property type="entry name" value="Transferase"/>
    <property type="match status" value="1"/>
</dbReference>
<dbReference type="EC" id="2.3.1.-" evidence="3"/>
<dbReference type="HOGENOM" id="CLU_014546_10_0_1"/>
<keyword evidence="4" id="KW-1185">Reference proteome</keyword>
<comment type="similarity">
    <text evidence="1">Belongs to the plant acyltransferase family.</text>
</comment>
<dbReference type="KEGG" id="smo:SELMODRAFT_450756"/>
<sequence>MVASISSVRSVSVSTVVPQIPTRQPCVLALSNFQSYFSFERYIKQVFYFSAPGSSALKQHDDQEEEEEDQEQKSPRIDNHDEEEFQRLVCSMRESLSRLLVPYYPLAGRMRRRERLTTIQELHCNDAGVMVVAAMANTALGDARQCPIEHELYPEPRVTKFQCGGIAVGVLTCENILDASSSFPFLRAWGEIHRGLALGVAPSFDSSVLKPRDPPQVNLPVRDYVVAPPPASTVEAMAKSSQDAIPDRQRLFHIAPDRVRELVAEVQRGRFFSSRDEPPPSSFEAISAMIWKCVADVKDLDDSESMTYIYALSTKGPKRWSPEIPSHYCGSSAHIPCLAAPVGEIRKNHISHAAKLLRDDIQSATQERIQSAIDWMELHLRAGIFVDDNFPLPRWSGRAINSNSLTAFPIYELDFGWGRPRHFSFVLDAEPGSGAAILLPTRDGGRDRHLAIRLPENQMKKLLEHQFFLKFATPV</sequence>
<protein>
    <submittedName>
        <fullName evidence="3">BAHD family acyltransferase</fullName>
        <ecNumber evidence="3">2.3.1.-</ecNumber>
    </submittedName>
</protein>